<proteinExistence type="predicted"/>
<evidence type="ECO:0000256" key="3">
    <source>
        <dbReference type="ARBA" id="ARBA00022729"/>
    </source>
</evidence>
<name>A0A5B0EB69_9MICC</name>
<dbReference type="GO" id="GO:0019808">
    <property type="term" value="F:polyamine binding"/>
    <property type="evidence" value="ECO:0007669"/>
    <property type="project" value="InterPro"/>
</dbReference>
<dbReference type="InterPro" id="IPR006059">
    <property type="entry name" value="SBP"/>
</dbReference>
<dbReference type="Gene3D" id="3.40.190.10">
    <property type="entry name" value="Periplasmic binding protein-like II"/>
    <property type="match status" value="2"/>
</dbReference>
<keyword evidence="3" id="KW-0732">Signal</keyword>
<dbReference type="CDD" id="cd13590">
    <property type="entry name" value="PBP2_PotD_PotF_like"/>
    <property type="match status" value="1"/>
</dbReference>
<dbReference type="GO" id="GO:0015846">
    <property type="term" value="P:polyamine transport"/>
    <property type="evidence" value="ECO:0007669"/>
    <property type="project" value="InterPro"/>
</dbReference>
<dbReference type="GO" id="GO:0042597">
    <property type="term" value="C:periplasmic space"/>
    <property type="evidence" value="ECO:0007669"/>
    <property type="project" value="UniProtKB-SubCell"/>
</dbReference>
<evidence type="ECO:0000256" key="1">
    <source>
        <dbReference type="ARBA" id="ARBA00004418"/>
    </source>
</evidence>
<dbReference type="Proteomes" id="UP000323856">
    <property type="component" value="Unassembled WGS sequence"/>
</dbReference>
<protein>
    <submittedName>
        <fullName evidence="5">Spermidine/putrescine ABC transporter substrate-binding protein</fullName>
    </submittedName>
</protein>
<evidence type="ECO:0000313" key="5">
    <source>
        <dbReference type="EMBL" id="KAA0975906.1"/>
    </source>
</evidence>
<dbReference type="PRINTS" id="PR00909">
    <property type="entry name" value="SPERMDNBNDNG"/>
</dbReference>
<evidence type="ECO:0000256" key="4">
    <source>
        <dbReference type="ARBA" id="ARBA00022764"/>
    </source>
</evidence>
<dbReference type="Pfam" id="PF13416">
    <property type="entry name" value="SBP_bac_8"/>
    <property type="match status" value="1"/>
</dbReference>
<reference evidence="5 6" key="1">
    <citation type="submission" date="2019-07" db="EMBL/GenBank/DDBJ databases">
        <title>Analysis of the biochemical properties, biological activity and biotechnological potential of siderophores and biosurfactants produced by Antarctic psychrotolerant bacteria.</title>
        <authorList>
            <person name="Styczynski M."/>
            <person name="Krucon T."/>
            <person name="Decewicz P."/>
            <person name="Dziewit L."/>
        </authorList>
    </citation>
    <scope>NUCLEOTIDE SEQUENCE [LARGE SCALE GENOMIC DNA]</scope>
    <source>
        <strain evidence="5 6">ANT_H27</strain>
    </source>
</reference>
<organism evidence="5 6">
    <name type="scientific">Paeniglutamicibacter gangotriensis</name>
    <dbReference type="NCBI Taxonomy" id="254787"/>
    <lineage>
        <taxon>Bacteria</taxon>
        <taxon>Bacillati</taxon>
        <taxon>Actinomycetota</taxon>
        <taxon>Actinomycetes</taxon>
        <taxon>Micrococcales</taxon>
        <taxon>Micrococcaceae</taxon>
        <taxon>Paeniglutamicibacter</taxon>
    </lineage>
</organism>
<comment type="subcellular location">
    <subcellularLocation>
        <location evidence="1">Periplasm</location>
    </subcellularLocation>
</comment>
<dbReference type="InterPro" id="IPR001188">
    <property type="entry name" value="Sperm_putr-bd"/>
</dbReference>
<evidence type="ECO:0000256" key="2">
    <source>
        <dbReference type="ARBA" id="ARBA00022448"/>
    </source>
</evidence>
<dbReference type="PANTHER" id="PTHR30222:SF17">
    <property type="entry name" value="SPERMIDINE_PUTRESCINE-BINDING PERIPLASMIC PROTEIN"/>
    <property type="match status" value="1"/>
</dbReference>
<dbReference type="AlphaFoldDB" id="A0A5B0EB69"/>
<sequence length="392" mass="42318">MKARFGASKRPDVKLLAPLALSRELSRRSLFAGAAAAGLLGLAACGTPRTVADSPEPDGSLESKVNLYSWGDYDPPEAIAAFTDATGATVQVDSFGSNEELISKLAASRGTSGYDIVVPTGLMIPQMVEHSLLQPLRKELLPNFSNMDPNFTDQVWDPGNKHSVCKAWGTTGYVYDTTKIKTKMTSWQDFLDVAKGQASGRTALLEDPWEVCSIALAAQGADLNTTSAKELDACEKVVVDQLAEHIRAYFGSASTGMVQGGFMLMQSYNGDARQGMLETENPDQWKFVYPTPSANLWMDNWCIATGAPHPDAAHALINHMISPAVAFEQMDYIGYPVGTKGLAEAAADEGLELPELIFPSQEVLDRLTASEMNEAQQRRVEIFSNAQARSGA</sequence>
<dbReference type="OrthoDB" id="9769319at2"/>
<comment type="caution">
    <text evidence="5">The sequence shown here is derived from an EMBL/GenBank/DDBJ whole genome shotgun (WGS) entry which is preliminary data.</text>
</comment>
<dbReference type="SUPFAM" id="SSF53850">
    <property type="entry name" value="Periplasmic binding protein-like II"/>
    <property type="match status" value="1"/>
</dbReference>
<gene>
    <name evidence="5" type="ORF">FQ154_12655</name>
</gene>
<keyword evidence="2" id="KW-0813">Transport</keyword>
<evidence type="ECO:0000313" key="6">
    <source>
        <dbReference type="Proteomes" id="UP000323856"/>
    </source>
</evidence>
<dbReference type="PANTHER" id="PTHR30222">
    <property type="entry name" value="SPERMIDINE/PUTRESCINE-BINDING PERIPLASMIC PROTEIN"/>
    <property type="match status" value="1"/>
</dbReference>
<dbReference type="EMBL" id="VOBL01000013">
    <property type="protein sequence ID" value="KAA0975906.1"/>
    <property type="molecule type" value="Genomic_DNA"/>
</dbReference>
<dbReference type="PROSITE" id="PS51318">
    <property type="entry name" value="TAT"/>
    <property type="match status" value="1"/>
</dbReference>
<accession>A0A5B0EB69</accession>
<dbReference type="InterPro" id="IPR006311">
    <property type="entry name" value="TAT_signal"/>
</dbReference>
<dbReference type="RefSeq" id="WP_149619995.1">
    <property type="nucleotide sequence ID" value="NZ_VOBL01000013.1"/>
</dbReference>
<keyword evidence="4" id="KW-0574">Periplasm</keyword>